<proteinExistence type="predicted"/>
<evidence type="ECO:0000313" key="1">
    <source>
        <dbReference type="EMBL" id="GAG29074.1"/>
    </source>
</evidence>
<organism evidence="1">
    <name type="scientific">marine sediment metagenome</name>
    <dbReference type="NCBI Taxonomy" id="412755"/>
    <lineage>
        <taxon>unclassified sequences</taxon>
        <taxon>metagenomes</taxon>
        <taxon>ecological metagenomes</taxon>
    </lineage>
</organism>
<name>X0WDN1_9ZZZZ</name>
<dbReference type="EMBL" id="BARS01045044">
    <property type="protein sequence ID" value="GAG29074.1"/>
    <property type="molecule type" value="Genomic_DNA"/>
</dbReference>
<accession>X0WDN1</accession>
<sequence length="79" mass="9540">KFLSLEREWKLKKEFQNTAVFMKLKNGSHDKWWKEQPYMVRHSKVAKTTITSKIKTSTAKLMRKNRFSTLILEKIKKIK</sequence>
<comment type="caution">
    <text evidence="1">The sequence shown here is derived from an EMBL/GenBank/DDBJ whole genome shotgun (WGS) entry which is preliminary data.</text>
</comment>
<gene>
    <name evidence="1" type="ORF">S01H1_67970</name>
</gene>
<reference evidence="1" key="1">
    <citation type="journal article" date="2014" name="Front. Microbiol.">
        <title>High frequency of phylogenetically diverse reductive dehalogenase-homologous genes in deep subseafloor sedimentary metagenomes.</title>
        <authorList>
            <person name="Kawai M."/>
            <person name="Futagami T."/>
            <person name="Toyoda A."/>
            <person name="Takaki Y."/>
            <person name="Nishi S."/>
            <person name="Hori S."/>
            <person name="Arai W."/>
            <person name="Tsubouchi T."/>
            <person name="Morono Y."/>
            <person name="Uchiyama I."/>
            <person name="Ito T."/>
            <person name="Fujiyama A."/>
            <person name="Inagaki F."/>
            <person name="Takami H."/>
        </authorList>
    </citation>
    <scope>NUCLEOTIDE SEQUENCE</scope>
    <source>
        <strain evidence="1">Expedition CK06-06</strain>
    </source>
</reference>
<protein>
    <submittedName>
        <fullName evidence="1">Uncharacterized protein</fullName>
    </submittedName>
</protein>
<feature type="non-terminal residue" evidence="1">
    <location>
        <position position="1"/>
    </location>
</feature>
<dbReference type="AlphaFoldDB" id="X0WDN1"/>